<evidence type="ECO:0000256" key="2">
    <source>
        <dbReference type="SAM" id="MobiDB-lite"/>
    </source>
</evidence>
<sequence length="532" mass="60527">MRTSFMNGKAGLDRNIESVAYSGFRVFYFITDASEPYGGCDRQDKSCKKGLCLLELRHTSMVQWSVCRRGSIDQHGENNPQISCINVKEELKNEEEALTVESLGLPDHCKRKRLTLNQLKEARAASHGKQSQTSISYKHQQIKSESTKKNSLRRKKKNLVDRWSIERYNLAEKRMLEVLKAEGAVFENPISRPLLRMAARKHVCDTGLLDHLLKHMDGKVAPGGTERFRRCYNTEGVMVYWLESADLVNVEGKTGVPYPHWAPVCESKPSGDCFPGSVSAGELTLLKEEIAKMKRDMEELVSKNQKQDQSNPIEEMHKELLKWRKKTDQCLMEMSSSLSGIQDMCGELVIWKSKTEKQINEILDSLSNMQSSKQCTNFSPASERWEDWLESTNLDNIKGEDFAPWLESTGLANFGHDDSLQVSCSAPQPWLKPCDSLSEDVCIRELQLVKEGMVNMNRDVQELAPNRMETYQANVTPDSCATVNSKFDLGSSFLLFQEMFKELVRWKAKMEQQMLQISDSVSTLQGSKQYAT</sequence>
<dbReference type="GO" id="GO:0051177">
    <property type="term" value="P:meiotic sister chromatid cohesion"/>
    <property type="evidence" value="ECO:0007669"/>
    <property type="project" value="InterPro"/>
</dbReference>
<reference evidence="4" key="1">
    <citation type="submission" date="2018-02" db="EMBL/GenBank/DDBJ databases">
        <title>Rhizophora mucronata_Transcriptome.</title>
        <authorList>
            <person name="Meera S.P."/>
            <person name="Sreeshan A."/>
            <person name="Augustine A."/>
        </authorList>
    </citation>
    <scope>NUCLEOTIDE SEQUENCE</scope>
    <source>
        <tissue evidence="4">Leaf</tissue>
    </source>
</reference>
<feature type="domain" description="PTC1-like winged helix-turn-helix" evidence="3">
    <location>
        <begin position="162"/>
        <end position="244"/>
    </location>
</feature>
<dbReference type="GO" id="GO:0007131">
    <property type="term" value="P:reciprocal meiotic recombination"/>
    <property type="evidence" value="ECO:0007669"/>
    <property type="project" value="InterPro"/>
</dbReference>
<protein>
    <submittedName>
        <fullName evidence="4">Protein DYAD</fullName>
    </submittedName>
</protein>
<evidence type="ECO:0000259" key="3">
    <source>
        <dbReference type="Pfam" id="PF25874"/>
    </source>
</evidence>
<name>A0A2P2KAZ6_RHIMU</name>
<feature type="region of interest" description="Disordered" evidence="2">
    <location>
        <begin position="123"/>
        <end position="153"/>
    </location>
</feature>
<feature type="coiled-coil region" evidence="1">
    <location>
        <begin position="283"/>
        <end position="310"/>
    </location>
</feature>
<dbReference type="AlphaFoldDB" id="A0A2P2KAZ6"/>
<dbReference type="PANTHER" id="PTHR46740">
    <property type="entry name" value="PROTEIN DYAD"/>
    <property type="match status" value="1"/>
</dbReference>
<evidence type="ECO:0000313" key="4">
    <source>
        <dbReference type="EMBL" id="MBX02909.1"/>
    </source>
</evidence>
<dbReference type="Pfam" id="PF25874">
    <property type="entry name" value="WHD_plant_repro"/>
    <property type="match status" value="1"/>
</dbReference>
<evidence type="ECO:0000256" key="1">
    <source>
        <dbReference type="SAM" id="Coils"/>
    </source>
</evidence>
<dbReference type="InterPro" id="IPR059080">
    <property type="entry name" value="WHD_PTC1"/>
</dbReference>
<organism evidence="4">
    <name type="scientific">Rhizophora mucronata</name>
    <name type="common">Asiatic mangrove</name>
    <dbReference type="NCBI Taxonomy" id="61149"/>
    <lineage>
        <taxon>Eukaryota</taxon>
        <taxon>Viridiplantae</taxon>
        <taxon>Streptophyta</taxon>
        <taxon>Embryophyta</taxon>
        <taxon>Tracheophyta</taxon>
        <taxon>Spermatophyta</taxon>
        <taxon>Magnoliopsida</taxon>
        <taxon>eudicotyledons</taxon>
        <taxon>Gunneridae</taxon>
        <taxon>Pentapetalae</taxon>
        <taxon>rosids</taxon>
        <taxon>fabids</taxon>
        <taxon>Malpighiales</taxon>
        <taxon>Rhizophoraceae</taxon>
        <taxon>Rhizophora</taxon>
    </lineage>
</organism>
<feature type="compositionally biased region" description="Polar residues" evidence="2">
    <location>
        <begin position="128"/>
        <end position="139"/>
    </location>
</feature>
<dbReference type="PANTHER" id="PTHR46740:SF1">
    <property type="entry name" value="DYAD PROTEIN"/>
    <property type="match status" value="1"/>
</dbReference>
<proteinExistence type="predicted"/>
<keyword evidence="1" id="KW-0175">Coiled coil</keyword>
<accession>A0A2P2KAZ6</accession>
<dbReference type="EMBL" id="GGEC01022425">
    <property type="protein sequence ID" value="MBX02909.1"/>
    <property type="molecule type" value="Transcribed_RNA"/>
</dbReference>
<dbReference type="InterPro" id="IPR044221">
    <property type="entry name" value="DYAD/AMEIOTIC1"/>
</dbReference>